<name>A0A6C0HBK2_9ZZZZ</name>
<sequence>MGFCQSELQKNPRLKNEKPCFECKMCYFHTANKKDFERHEKTKKHINRLTNLSMKKTPDDEKIYKCKQCDRTYKDYSGLWRHIQKCDIPSVETSANTDKNTNDELLLELIKQNKELQQILIDKTDEFQNTVIEQNNKIIELTNKPTIINNTNQQFNLNMFLNETCKDALNIMDVLNSLQLKVEDFEETGRLGYVEGISRIIINCIKDMDVEKRPMHCTDFKRETLYIKDENIWTKEGVDKNNFKKIVKRVAQLNLCQLPNWQKKYPESVKVNTKENDEYVKLSLAALGSRTNEEEEKFMNKIMKNVLKEVVLDKKNMIN</sequence>
<dbReference type="InterPro" id="IPR036236">
    <property type="entry name" value="Znf_C2H2_sf"/>
</dbReference>
<reference evidence="2" key="1">
    <citation type="journal article" date="2020" name="Nature">
        <title>Giant virus diversity and host interactions through global metagenomics.</title>
        <authorList>
            <person name="Schulz F."/>
            <person name="Roux S."/>
            <person name="Paez-Espino D."/>
            <person name="Jungbluth S."/>
            <person name="Walsh D.A."/>
            <person name="Denef V.J."/>
            <person name="McMahon K.D."/>
            <person name="Konstantinidis K.T."/>
            <person name="Eloe-Fadrosh E.A."/>
            <person name="Kyrpides N.C."/>
            <person name="Woyke T."/>
        </authorList>
    </citation>
    <scope>NUCLEOTIDE SEQUENCE</scope>
    <source>
        <strain evidence="2">GVMAG-M-3300023179-90</strain>
    </source>
</reference>
<dbReference type="AlphaFoldDB" id="A0A6C0HBK2"/>
<organism evidence="2">
    <name type="scientific">viral metagenome</name>
    <dbReference type="NCBI Taxonomy" id="1070528"/>
    <lineage>
        <taxon>unclassified sequences</taxon>
        <taxon>metagenomes</taxon>
        <taxon>organismal metagenomes</taxon>
    </lineage>
</organism>
<protein>
    <recommendedName>
        <fullName evidence="1">C2H2-type domain-containing protein</fullName>
    </recommendedName>
</protein>
<dbReference type="SMART" id="SM00355">
    <property type="entry name" value="ZnF_C2H2"/>
    <property type="match status" value="2"/>
</dbReference>
<feature type="domain" description="C2H2-type" evidence="1">
    <location>
        <begin position="21"/>
        <end position="45"/>
    </location>
</feature>
<feature type="domain" description="C2H2-type" evidence="1">
    <location>
        <begin position="64"/>
        <end position="84"/>
    </location>
</feature>
<dbReference type="Gene3D" id="3.30.160.60">
    <property type="entry name" value="Classic Zinc Finger"/>
    <property type="match status" value="1"/>
</dbReference>
<evidence type="ECO:0000313" key="2">
    <source>
        <dbReference type="EMBL" id="QHT77968.1"/>
    </source>
</evidence>
<dbReference type="EMBL" id="MN739924">
    <property type="protein sequence ID" value="QHT77968.1"/>
    <property type="molecule type" value="Genomic_DNA"/>
</dbReference>
<evidence type="ECO:0000259" key="1">
    <source>
        <dbReference type="SMART" id="SM00355"/>
    </source>
</evidence>
<dbReference type="InterPro" id="IPR013087">
    <property type="entry name" value="Znf_C2H2_type"/>
</dbReference>
<dbReference type="SUPFAM" id="SSF57667">
    <property type="entry name" value="beta-beta-alpha zinc fingers"/>
    <property type="match status" value="1"/>
</dbReference>
<proteinExistence type="predicted"/>
<accession>A0A6C0HBK2</accession>